<dbReference type="RefSeq" id="WP_204542082.1">
    <property type="nucleotide sequence ID" value="NZ_JAFBFI010000007.1"/>
</dbReference>
<organism evidence="1 2">
    <name type="scientific">Peribacillus deserti</name>
    <dbReference type="NCBI Taxonomy" id="673318"/>
    <lineage>
        <taxon>Bacteria</taxon>
        <taxon>Bacillati</taxon>
        <taxon>Bacillota</taxon>
        <taxon>Bacilli</taxon>
        <taxon>Bacillales</taxon>
        <taxon>Bacillaceae</taxon>
        <taxon>Peribacillus</taxon>
    </lineage>
</organism>
<evidence type="ECO:0000313" key="1">
    <source>
        <dbReference type="EMBL" id="MBM7692458.1"/>
    </source>
</evidence>
<comment type="caution">
    <text evidence="1">The sequence shown here is derived from an EMBL/GenBank/DDBJ whole genome shotgun (WGS) entry which is preliminary data.</text>
</comment>
<proteinExistence type="predicted"/>
<dbReference type="EMBL" id="JAFBFI010000007">
    <property type="protein sequence ID" value="MBM7692458.1"/>
    <property type="molecule type" value="Genomic_DNA"/>
</dbReference>
<name>A0ABS2QH53_9BACI</name>
<dbReference type="Proteomes" id="UP000823486">
    <property type="component" value="Unassembled WGS sequence"/>
</dbReference>
<accession>A0ABS2QH53</accession>
<sequence>MAKETQKIIQIVENLDPTSRRTLLRVLEHLHNLQNDNPKTAELAYDMIENFIGRLVEEPFN</sequence>
<gene>
    <name evidence="1" type="ORF">JOC77_001888</name>
</gene>
<keyword evidence="2" id="KW-1185">Reference proteome</keyword>
<reference evidence="1 2" key="1">
    <citation type="submission" date="2021-01" db="EMBL/GenBank/DDBJ databases">
        <title>Genomic Encyclopedia of Type Strains, Phase IV (KMG-IV): sequencing the most valuable type-strain genomes for metagenomic binning, comparative biology and taxonomic classification.</title>
        <authorList>
            <person name="Goeker M."/>
        </authorList>
    </citation>
    <scope>NUCLEOTIDE SEQUENCE [LARGE SCALE GENOMIC DNA]</scope>
    <source>
        <strain evidence="1 2">DSM 105482</strain>
    </source>
</reference>
<evidence type="ECO:0000313" key="2">
    <source>
        <dbReference type="Proteomes" id="UP000823486"/>
    </source>
</evidence>
<protein>
    <submittedName>
        <fullName evidence="1">Hydroxymethylglutaryl-CoA reductase</fullName>
    </submittedName>
</protein>